<comment type="caution">
    <text evidence="2">The sequence shown here is derived from an EMBL/GenBank/DDBJ whole genome shotgun (WGS) entry which is preliminary data.</text>
</comment>
<reference evidence="2 3" key="1">
    <citation type="submission" date="2017-11" db="EMBL/GenBank/DDBJ databases">
        <title>Draft genome sequence of Enterococcus plantarum TRW2 strain isolated from lettuce.</title>
        <authorList>
            <person name="Kim E.B."/>
            <person name="Marco M.L."/>
            <person name="Williams T.R."/>
            <person name="You I.H."/>
        </authorList>
    </citation>
    <scope>NUCLEOTIDE SEQUENCE [LARGE SCALE GENOMIC DNA]</scope>
    <source>
        <strain evidence="2 3">TRW2</strain>
    </source>
</reference>
<evidence type="ECO:0000313" key="2">
    <source>
        <dbReference type="EMBL" id="PZL70415.1"/>
    </source>
</evidence>
<name>A0A2W4B3I4_9ENTE</name>
<keyword evidence="2" id="KW-0808">Transferase</keyword>
<dbReference type="CDD" id="cd04301">
    <property type="entry name" value="NAT_SF"/>
    <property type="match status" value="1"/>
</dbReference>
<dbReference type="Proteomes" id="UP000249828">
    <property type="component" value="Unassembled WGS sequence"/>
</dbReference>
<dbReference type="Pfam" id="PF00583">
    <property type="entry name" value="Acetyltransf_1"/>
    <property type="match status" value="1"/>
</dbReference>
<dbReference type="InterPro" id="IPR000182">
    <property type="entry name" value="GNAT_dom"/>
</dbReference>
<evidence type="ECO:0000313" key="3">
    <source>
        <dbReference type="Proteomes" id="UP000249828"/>
    </source>
</evidence>
<sequence length="173" mass="19746">MVVYLRKAIPDDLNNIMKIIQSARRLLCEKNIPQWQNGEGPNEKLLKHDITLQRCYVLIVDDDIAGLGIISTESEPPYNHIMNGQWINTHEKYGTIHRVALSPLYHGKGLALLLMNYLITTARLNTILDIRIDTHPKNKAMQLLIRKAGFTYQGDILLPVVDGERFAYQLVLS</sequence>
<dbReference type="AlphaFoldDB" id="A0A2W4B3I4"/>
<dbReference type="EMBL" id="PIEU01000113">
    <property type="protein sequence ID" value="PZL70415.1"/>
    <property type="molecule type" value="Genomic_DNA"/>
</dbReference>
<dbReference type="SUPFAM" id="SSF55729">
    <property type="entry name" value="Acyl-CoA N-acyltransferases (Nat)"/>
    <property type="match status" value="1"/>
</dbReference>
<protein>
    <submittedName>
        <fullName evidence="2">GNAT family N-acetyltransferase</fullName>
    </submittedName>
</protein>
<dbReference type="STRING" id="1077675.BCR22_07660"/>
<dbReference type="GO" id="GO:0016747">
    <property type="term" value="F:acyltransferase activity, transferring groups other than amino-acyl groups"/>
    <property type="evidence" value="ECO:0007669"/>
    <property type="project" value="InterPro"/>
</dbReference>
<dbReference type="Gene3D" id="3.40.630.30">
    <property type="match status" value="1"/>
</dbReference>
<dbReference type="PROSITE" id="PS51186">
    <property type="entry name" value="GNAT"/>
    <property type="match status" value="1"/>
</dbReference>
<keyword evidence="3" id="KW-1185">Reference proteome</keyword>
<gene>
    <name evidence="2" type="ORF">CI088_15165</name>
</gene>
<accession>A0A2W4B3I4</accession>
<organism evidence="2 3">
    <name type="scientific">Enterococcus plantarum</name>
    <dbReference type="NCBI Taxonomy" id="1077675"/>
    <lineage>
        <taxon>Bacteria</taxon>
        <taxon>Bacillati</taxon>
        <taxon>Bacillota</taxon>
        <taxon>Bacilli</taxon>
        <taxon>Lactobacillales</taxon>
        <taxon>Enterococcaceae</taxon>
        <taxon>Enterococcus</taxon>
    </lineage>
</organism>
<evidence type="ECO:0000259" key="1">
    <source>
        <dbReference type="PROSITE" id="PS51186"/>
    </source>
</evidence>
<feature type="domain" description="N-acetyltransferase" evidence="1">
    <location>
        <begin position="3"/>
        <end position="173"/>
    </location>
</feature>
<dbReference type="InterPro" id="IPR016181">
    <property type="entry name" value="Acyl_CoA_acyltransferase"/>
</dbReference>
<proteinExistence type="predicted"/>